<reference evidence="4" key="1">
    <citation type="submission" date="2019-05" db="EMBL/GenBank/DDBJ databases">
        <title>Expression and analysis of primary metabolism gene in Lenzites gibbosa treated with wood chip.</title>
        <authorList>
            <person name="Chi Y."/>
            <person name="Zhang J."/>
            <person name="Li S."/>
        </authorList>
    </citation>
    <scope>NUCLEOTIDE SEQUENCE</scope>
</reference>
<feature type="compositionally biased region" description="Polar residues" evidence="2">
    <location>
        <begin position="103"/>
        <end position="115"/>
    </location>
</feature>
<feature type="domain" description="C2H2-type" evidence="3">
    <location>
        <begin position="281"/>
        <end position="310"/>
    </location>
</feature>
<dbReference type="Gene3D" id="3.30.160.60">
    <property type="entry name" value="Classic Zinc Finger"/>
    <property type="match status" value="1"/>
</dbReference>
<feature type="compositionally biased region" description="Low complexity" evidence="2">
    <location>
        <begin position="83"/>
        <end position="94"/>
    </location>
</feature>
<accession>A0A6B9KK35</accession>
<evidence type="ECO:0000256" key="1">
    <source>
        <dbReference type="PROSITE-ProRule" id="PRU00042"/>
    </source>
</evidence>
<organism evidence="4">
    <name type="scientific">Trametes gibbosa</name>
    <dbReference type="NCBI Taxonomy" id="160864"/>
    <lineage>
        <taxon>Eukaryota</taxon>
        <taxon>Fungi</taxon>
        <taxon>Dikarya</taxon>
        <taxon>Basidiomycota</taxon>
        <taxon>Agaricomycotina</taxon>
        <taxon>Agaricomycetes</taxon>
        <taxon>Polyporales</taxon>
        <taxon>Polyporaceae</taxon>
        <taxon>Trametes</taxon>
    </lineage>
</organism>
<name>A0A6B9KK35_9APHY</name>
<evidence type="ECO:0000259" key="3">
    <source>
        <dbReference type="PROSITE" id="PS50157"/>
    </source>
</evidence>
<dbReference type="PROSITE" id="PS50157">
    <property type="entry name" value="ZINC_FINGER_C2H2_2"/>
    <property type="match status" value="1"/>
</dbReference>
<evidence type="ECO:0000256" key="2">
    <source>
        <dbReference type="SAM" id="MobiDB-lite"/>
    </source>
</evidence>
<feature type="compositionally biased region" description="Basic and acidic residues" evidence="2">
    <location>
        <begin position="34"/>
        <end position="44"/>
    </location>
</feature>
<sequence length="310" mass="33695">MQSSLLHASQHNFRTNPAAGDASRRVSPAGSYDAHGHGFIDSHGLHHPQSGQSIHPRSSLNHGSFANPASIQPQYHLQDYIGSPSLPAPSLSNSQTRSDRWQSTRPSPPLSSGTPNVHVAYPGALETSRNTRHDSFHSQSGFPTYHHTHGSLSPHYHSALIPSENYDGSFAGAAASSFPASSSYPSAPHSASYSHAVQPGVNHARIARESVPRCQWADCHLRVEDPSPAGIARHLRQYHNVQVTDNRSRHPCVWGEGCGKDMYPSSLGKHIAECHLRNMVKQCPHCGADFARADTLSRHIKAFCPNTSTQ</sequence>
<dbReference type="InterPro" id="IPR013087">
    <property type="entry name" value="Znf_C2H2_type"/>
</dbReference>
<feature type="region of interest" description="Disordered" evidence="2">
    <location>
        <begin position="1"/>
        <end position="120"/>
    </location>
</feature>
<dbReference type="EMBL" id="MK994960">
    <property type="protein sequence ID" value="QHA24590.1"/>
    <property type="molecule type" value="mRNA"/>
</dbReference>
<protein>
    <submittedName>
        <fullName evidence="4">Zinc finger protein 217</fullName>
    </submittedName>
</protein>
<feature type="compositionally biased region" description="Polar residues" evidence="2">
    <location>
        <begin position="1"/>
        <end position="15"/>
    </location>
</feature>
<keyword evidence="1" id="KW-0479">Metal-binding</keyword>
<dbReference type="GO" id="GO:0008270">
    <property type="term" value="F:zinc ion binding"/>
    <property type="evidence" value="ECO:0007669"/>
    <property type="project" value="UniProtKB-KW"/>
</dbReference>
<proteinExistence type="evidence at transcript level"/>
<keyword evidence="1" id="KW-0862">Zinc</keyword>
<dbReference type="AlphaFoldDB" id="A0A6B9KK35"/>
<gene>
    <name evidence="4" type="primary">ZnF217</name>
</gene>
<feature type="compositionally biased region" description="Polar residues" evidence="2">
    <location>
        <begin position="49"/>
        <end position="75"/>
    </location>
</feature>
<dbReference type="OrthoDB" id="2782214at2759"/>
<keyword evidence="1" id="KW-0863">Zinc-finger</keyword>
<evidence type="ECO:0000313" key="4">
    <source>
        <dbReference type="EMBL" id="QHA24590.1"/>
    </source>
</evidence>